<evidence type="ECO:0000313" key="2">
    <source>
        <dbReference type="EMBL" id="RSX54878.1"/>
    </source>
</evidence>
<reference evidence="2 3" key="1">
    <citation type="submission" date="2018-09" db="EMBL/GenBank/DDBJ databases">
        <title>Characterization of the phylogenetic diversity of five novel species belonging to the genus Bifidobacterium.</title>
        <authorList>
            <person name="Lugli G.A."/>
            <person name="Duranti S."/>
            <person name="Milani C."/>
        </authorList>
    </citation>
    <scope>NUCLEOTIDE SEQUENCE [LARGE SCALE GENOMIC DNA]</scope>
    <source>
        <strain evidence="2 3">2036B</strain>
    </source>
</reference>
<accession>A0A430FPY1</accession>
<proteinExistence type="inferred from homology"/>
<dbReference type="SUPFAM" id="SSF46785">
    <property type="entry name" value="Winged helix' DNA-binding domain"/>
    <property type="match status" value="1"/>
</dbReference>
<dbReference type="PANTHER" id="PTHR18964">
    <property type="entry name" value="ROK (REPRESSOR, ORF, KINASE) FAMILY"/>
    <property type="match status" value="1"/>
</dbReference>
<organism evidence="2 3">
    <name type="scientific">Bifidobacterium dolichotidis</name>
    <dbReference type="NCBI Taxonomy" id="2306976"/>
    <lineage>
        <taxon>Bacteria</taxon>
        <taxon>Bacillati</taxon>
        <taxon>Actinomycetota</taxon>
        <taxon>Actinomycetes</taxon>
        <taxon>Bifidobacteriales</taxon>
        <taxon>Bifidobacteriaceae</taxon>
        <taxon>Bifidobacterium</taxon>
    </lineage>
</organism>
<dbReference type="InterPro" id="IPR036388">
    <property type="entry name" value="WH-like_DNA-bd_sf"/>
</dbReference>
<comment type="similarity">
    <text evidence="1">Belongs to the ROK (NagC/XylR) family.</text>
</comment>
<name>A0A430FPY1_9BIFI</name>
<sequence>MAALKRINQDDLRNHNLSVMMSTLLRSDHPLSRADISKETGLTKATISLLTSLLLQCGILSEGRPSFNATYGRPSTPLTINRGIVCGIGIQVNADGYGIIAIDLDGTILAEQWRGADLHLADPRYIFSDIEYMLREQEDVLRLHGYLIAGTCMALPGLVTDGRVLVEARNLNWRNLDLSTVPFVNRMHVLAGNSASMAAVSQIPGYATPIQPDMPLNSNSSFIYVSSDVGIGGALVRNGVLIKGDHGYAGELGHLSVDLHGPKCVCGRNGCLEAIAGRRSMIKLAGVAEGVEAASLESYNEFLQLAQQGQPEVIKTLDQGAEAMASALASVVNLSDIDTIVVDGVWANVAGNYLQKIQDMIQQQILARNNVQVKVMSVYGRVRPAIIGAALTGLHGFLDTPTKYMIPPIIL</sequence>
<dbReference type="EMBL" id="QXGM01000002">
    <property type="protein sequence ID" value="RSX54878.1"/>
    <property type="molecule type" value="Genomic_DNA"/>
</dbReference>
<dbReference type="SUPFAM" id="SSF53067">
    <property type="entry name" value="Actin-like ATPase domain"/>
    <property type="match status" value="2"/>
</dbReference>
<evidence type="ECO:0000313" key="3">
    <source>
        <dbReference type="Proteomes" id="UP000287609"/>
    </source>
</evidence>
<keyword evidence="3" id="KW-1185">Reference proteome</keyword>
<dbReference type="InterPro" id="IPR043129">
    <property type="entry name" value="ATPase_NBD"/>
</dbReference>
<gene>
    <name evidence="2" type="ORF">D2E26_0932</name>
</gene>
<dbReference type="Proteomes" id="UP000287609">
    <property type="component" value="Unassembled WGS sequence"/>
</dbReference>
<dbReference type="Gene3D" id="1.10.10.10">
    <property type="entry name" value="Winged helix-like DNA-binding domain superfamily/Winged helix DNA-binding domain"/>
    <property type="match status" value="1"/>
</dbReference>
<evidence type="ECO:0000256" key="1">
    <source>
        <dbReference type="ARBA" id="ARBA00006479"/>
    </source>
</evidence>
<dbReference type="Gene3D" id="3.30.420.40">
    <property type="match status" value="2"/>
</dbReference>
<dbReference type="InterPro" id="IPR036390">
    <property type="entry name" value="WH_DNA-bd_sf"/>
</dbReference>
<comment type="caution">
    <text evidence="2">The sequence shown here is derived from an EMBL/GenBank/DDBJ whole genome shotgun (WGS) entry which is preliminary data.</text>
</comment>
<dbReference type="OrthoDB" id="5174513at2"/>
<dbReference type="InterPro" id="IPR000600">
    <property type="entry name" value="ROK"/>
</dbReference>
<dbReference type="AlphaFoldDB" id="A0A430FPY1"/>
<protein>
    <submittedName>
        <fullName evidence="2">NagC family transcriptional regulator</fullName>
    </submittedName>
</protein>
<dbReference type="Pfam" id="PF00480">
    <property type="entry name" value="ROK"/>
    <property type="match status" value="1"/>
</dbReference>
<dbReference type="PANTHER" id="PTHR18964:SF149">
    <property type="entry name" value="BIFUNCTIONAL UDP-N-ACETYLGLUCOSAMINE 2-EPIMERASE_N-ACETYLMANNOSAMINE KINASE"/>
    <property type="match status" value="1"/>
</dbReference>